<name>A0A2M9A5T7_9BACT</name>
<reference evidence="2 3" key="1">
    <citation type="submission" date="2017-11" db="EMBL/GenBank/DDBJ databases">
        <title>Animal gut microbial communities from fecal samples from Wisconsin, USA.</title>
        <authorList>
            <person name="Neumann A."/>
        </authorList>
    </citation>
    <scope>NUCLEOTIDE SEQUENCE [LARGE SCALE GENOMIC DNA]</scope>
    <source>
        <strain evidence="2 3">UWS3</strain>
    </source>
</reference>
<feature type="region of interest" description="Disordered" evidence="1">
    <location>
        <begin position="88"/>
        <end position="119"/>
    </location>
</feature>
<evidence type="ECO:0000313" key="3">
    <source>
        <dbReference type="Proteomes" id="UP000231134"/>
    </source>
</evidence>
<dbReference type="AlphaFoldDB" id="A0A2M9A5T7"/>
<sequence length="232" mass="25929">MESTGFEFLSFLPFSIKMTHKKSTEELPIIEVPPELRGLSDEEIIALHPVNPDKRDRFRPSKRERAAKKLEKEKEKIRMIAEQYKNRDSISSFSRPMPKISDYDGSRPSMPIRRSAAPKKTLFVPSQMKKVASAPAPTVSIPKPTVAPLPPRQSTGRVLVGSFGGKFGAPKTQLISESDFAKKHAEEEAKRLRELAKKRAAAALSLTVPVAPVKRKRGRPRKNPLPEEPSTT</sequence>
<dbReference type="Proteomes" id="UP000231134">
    <property type="component" value="Unassembled WGS sequence"/>
</dbReference>
<feature type="region of interest" description="Disordered" evidence="1">
    <location>
        <begin position="132"/>
        <end position="153"/>
    </location>
</feature>
<accession>A0A2M9A5T7</accession>
<proteinExistence type="predicted"/>
<comment type="caution">
    <text evidence="2">The sequence shown here is derived from an EMBL/GenBank/DDBJ whole genome shotgun (WGS) entry which is preliminary data.</text>
</comment>
<feature type="compositionally biased region" description="Basic residues" evidence="1">
    <location>
        <begin position="213"/>
        <end position="222"/>
    </location>
</feature>
<dbReference type="EMBL" id="PGEX01000001">
    <property type="protein sequence ID" value="PJJ41082.1"/>
    <property type="molecule type" value="Genomic_DNA"/>
</dbReference>
<evidence type="ECO:0000313" key="2">
    <source>
        <dbReference type="EMBL" id="PJJ41082.1"/>
    </source>
</evidence>
<feature type="region of interest" description="Disordered" evidence="1">
    <location>
        <begin position="208"/>
        <end position="232"/>
    </location>
</feature>
<feature type="region of interest" description="Disordered" evidence="1">
    <location>
        <begin position="52"/>
        <end position="72"/>
    </location>
</feature>
<gene>
    <name evidence="2" type="ORF">BGX16_1037</name>
</gene>
<keyword evidence="3" id="KW-1185">Reference proteome</keyword>
<organism evidence="2 3">
    <name type="scientific">Hallerella succinigenes</name>
    <dbReference type="NCBI Taxonomy" id="1896222"/>
    <lineage>
        <taxon>Bacteria</taxon>
        <taxon>Pseudomonadati</taxon>
        <taxon>Fibrobacterota</taxon>
        <taxon>Fibrobacteria</taxon>
        <taxon>Fibrobacterales</taxon>
        <taxon>Fibrobacteraceae</taxon>
        <taxon>Hallerella</taxon>
    </lineage>
</organism>
<evidence type="ECO:0000256" key="1">
    <source>
        <dbReference type="SAM" id="MobiDB-lite"/>
    </source>
</evidence>
<protein>
    <submittedName>
        <fullName evidence="2">Uncharacterized protein</fullName>
    </submittedName>
</protein>